<dbReference type="AlphaFoldDB" id="A0A450WVJ4"/>
<protein>
    <recommendedName>
        <fullName evidence="2">Aspartyl protease</fullName>
    </recommendedName>
</protein>
<name>A0A450WVJ4_9GAMM</name>
<proteinExistence type="predicted"/>
<dbReference type="GO" id="GO:0004190">
    <property type="term" value="F:aspartic-type endopeptidase activity"/>
    <property type="evidence" value="ECO:0007669"/>
    <property type="project" value="InterPro"/>
</dbReference>
<dbReference type="InterPro" id="IPR001969">
    <property type="entry name" value="Aspartic_peptidase_AS"/>
</dbReference>
<evidence type="ECO:0008006" key="2">
    <source>
        <dbReference type="Google" id="ProtNLM"/>
    </source>
</evidence>
<reference evidence="1" key="1">
    <citation type="submission" date="2019-02" db="EMBL/GenBank/DDBJ databases">
        <authorList>
            <person name="Gruber-Vodicka R. H."/>
            <person name="Seah K. B. B."/>
        </authorList>
    </citation>
    <scope>NUCLEOTIDE SEQUENCE</scope>
    <source>
        <strain evidence="1">BECK_S312</strain>
    </source>
</reference>
<dbReference type="PROSITE" id="PS00141">
    <property type="entry name" value="ASP_PROTEASE"/>
    <property type="match status" value="1"/>
</dbReference>
<dbReference type="InterPro" id="IPR021109">
    <property type="entry name" value="Peptidase_aspartic_dom_sf"/>
</dbReference>
<dbReference type="Gene3D" id="2.40.70.10">
    <property type="entry name" value="Acid Proteases"/>
    <property type="match status" value="1"/>
</dbReference>
<gene>
    <name evidence="1" type="ORF">BECKLPF1236A_GA0070988_102844</name>
</gene>
<dbReference type="Pfam" id="PF13650">
    <property type="entry name" value="Asp_protease_2"/>
    <property type="match status" value="1"/>
</dbReference>
<accession>A0A450WVJ4</accession>
<dbReference type="GO" id="GO:0006508">
    <property type="term" value="P:proteolysis"/>
    <property type="evidence" value="ECO:0007669"/>
    <property type="project" value="InterPro"/>
</dbReference>
<dbReference type="SUPFAM" id="SSF50630">
    <property type="entry name" value="Acid proteases"/>
    <property type="match status" value="1"/>
</dbReference>
<organism evidence="1">
    <name type="scientific">Candidatus Kentrum sp. LPFa</name>
    <dbReference type="NCBI Taxonomy" id="2126335"/>
    <lineage>
        <taxon>Bacteria</taxon>
        <taxon>Pseudomonadati</taxon>
        <taxon>Pseudomonadota</taxon>
        <taxon>Gammaproteobacteria</taxon>
        <taxon>Candidatus Kentrum</taxon>
    </lineage>
</organism>
<evidence type="ECO:0000313" key="1">
    <source>
        <dbReference type="EMBL" id="VFK20988.1"/>
    </source>
</evidence>
<dbReference type="EMBL" id="CAADFM010000284">
    <property type="protein sequence ID" value="VFK20988.1"/>
    <property type="molecule type" value="Genomic_DNA"/>
</dbReference>
<sequence>MGRKFSPQAKIYMRARPPPMGARGEKNMGRITTNVTVENVSVPGNTITVNALVDTGASYLTFPLSWKEQLGAFRSQREIELQTATQEIIKGIICGPVEITVEGFRPVYNELLFLDMLPDKGEYEPLLGYVVLEQCGVSVDMSEHRLVPMKYMDAKFGREVKGKTDPAFR</sequence>